<comment type="function">
    <text evidence="13">Glucanases play a role in cell expansion during growth, in cell-cell fusion during mating, and in spore release during sporulation. This enzyme may be involved in beta-glucan degradation. Active on laminarin and lichenan.</text>
</comment>
<evidence type="ECO:0000256" key="10">
    <source>
        <dbReference type="ARBA" id="ARBA00023277"/>
    </source>
</evidence>
<evidence type="ECO:0000256" key="8">
    <source>
        <dbReference type="ARBA" id="ARBA00023136"/>
    </source>
</evidence>
<evidence type="ECO:0000313" key="16">
    <source>
        <dbReference type="EMBL" id="GAA4070926.1"/>
    </source>
</evidence>
<keyword evidence="17" id="KW-1185">Reference proteome</keyword>
<evidence type="ECO:0000313" key="17">
    <source>
        <dbReference type="Proteomes" id="UP001500367"/>
    </source>
</evidence>
<dbReference type="EMBL" id="BAABCT010000003">
    <property type="protein sequence ID" value="GAA4070926.1"/>
    <property type="molecule type" value="Genomic_DNA"/>
</dbReference>
<keyword evidence="11" id="KW-0961">Cell wall biogenesis/degradation</keyword>
<keyword evidence="7" id="KW-0378">Hydrolase</keyword>
<evidence type="ECO:0000256" key="1">
    <source>
        <dbReference type="ARBA" id="ARBA00004191"/>
    </source>
</evidence>
<organism evidence="16 17">
    <name type="scientific">Flavobacterium cheonanense</name>
    <dbReference type="NCBI Taxonomy" id="706183"/>
    <lineage>
        <taxon>Bacteria</taxon>
        <taxon>Pseudomonadati</taxon>
        <taxon>Bacteroidota</taxon>
        <taxon>Flavobacteriia</taxon>
        <taxon>Flavobacteriales</taxon>
        <taxon>Flavobacteriaceae</taxon>
        <taxon>Flavobacterium</taxon>
    </lineage>
</organism>
<keyword evidence="3" id="KW-1003">Cell membrane</keyword>
<evidence type="ECO:0000256" key="11">
    <source>
        <dbReference type="ARBA" id="ARBA00023316"/>
    </source>
</evidence>
<evidence type="ECO:0000256" key="2">
    <source>
        <dbReference type="ARBA" id="ARBA00004236"/>
    </source>
</evidence>
<evidence type="ECO:0000256" key="4">
    <source>
        <dbReference type="ARBA" id="ARBA00022512"/>
    </source>
</evidence>
<evidence type="ECO:0000256" key="6">
    <source>
        <dbReference type="ARBA" id="ARBA00022729"/>
    </source>
</evidence>
<dbReference type="PANTHER" id="PTHR16631:SF17">
    <property type="entry name" value="GLUCAN ENDO-1,3-BETA-GLUCOSIDASE BTGC"/>
    <property type="match status" value="1"/>
</dbReference>
<dbReference type="InterPro" id="IPR000490">
    <property type="entry name" value="Glyco_hydro_17"/>
</dbReference>
<keyword evidence="4" id="KW-0134">Cell wall</keyword>
<dbReference type="PANTHER" id="PTHR16631">
    <property type="entry name" value="GLUCAN 1,3-BETA-GLUCOSIDASE"/>
    <property type="match status" value="1"/>
</dbReference>
<evidence type="ECO:0000256" key="14">
    <source>
        <dbReference type="ARBA" id="ARBA00042373"/>
    </source>
</evidence>
<keyword evidence="8" id="KW-0472">Membrane</keyword>
<protein>
    <recommendedName>
        <fullName evidence="15">Endo-1,3-beta-glucanase btgC</fullName>
    </recommendedName>
    <alternativeName>
        <fullName evidence="14">Laminarinase btgC</fullName>
    </alternativeName>
</protein>
<dbReference type="Gene3D" id="3.20.20.80">
    <property type="entry name" value="Glycosidases"/>
    <property type="match status" value="1"/>
</dbReference>
<dbReference type="SUPFAM" id="SSF51445">
    <property type="entry name" value="(Trans)glycosidases"/>
    <property type="match status" value="1"/>
</dbReference>
<evidence type="ECO:0000256" key="12">
    <source>
        <dbReference type="ARBA" id="ARBA00023326"/>
    </source>
</evidence>
<comment type="caution">
    <text evidence="16">The sequence shown here is derived from an EMBL/GenBank/DDBJ whole genome shotgun (WGS) entry which is preliminary data.</text>
</comment>
<dbReference type="InterPro" id="IPR017853">
    <property type="entry name" value="GH"/>
</dbReference>
<keyword evidence="5" id="KW-0964">Secreted</keyword>
<proteinExistence type="predicted"/>
<evidence type="ECO:0000256" key="3">
    <source>
        <dbReference type="ARBA" id="ARBA00022475"/>
    </source>
</evidence>
<dbReference type="Proteomes" id="UP001500367">
    <property type="component" value="Unassembled WGS sequence"/>
</dbReference>
<name>A0ABP7VP15_9FLAO</name>
<keyword evidence="6" id="KW-0732">Signal</keyword>
<keyword evidence="10" id="KW-0119">Carbohydrate metabolism</keyword>
<accession>A0ABP7VP15</accession>
<keyword evidence="12" id="KW-0624">Polysaccharide degradation</keyword>
<comment type="subcellular location">
    <subcellularLocation>
        <location evidence="2">Cell membrane</location>
    </subcellularLocation>
    <subcellularLocation>
        <location evidence="1">Secreted</location>
        <location evidence="1">Cell wall</location>
    </subcellularLocation>
</comment>
<evidence type="ECO:0000256" key="5">
    <source>
        <dbReference type="ARBA" id="ARBA00022525"/>
    </source>
</evidence>
<evidence type="ECO:0000256" key="9">
    <source>
        <dbReference type="ARBA" id="ARBA00023180"/>
    </source>
</evidence>
<evidence type="ECO:0000256" key="7">
    <source>
        <dbReference type="ARBA" id="ARBA00022801"/>
    </source>
</evidence>
<dbReference type="Pfam" id="PF00332">
    <property type="entry name" value="Glyco_hydro_17"/>
    <property type="match status" value="1"/>
</dbReference>
<sequence>MSFREGHYFSLENNYNNSKNNTNKSDYQSFDFSEISSKKLAELWRETLENGMHGICFSMYEDGQKPGDIITAEQVNRRIQILKPYSKWVRSFSCIEGNEHIPRIAKENGMQTLVGAWLGDDLELNEKEIESLIALAKEGSVDIAAVGNEVMYRGDLTEDQLLEYIKRVKEALPNISVGYVDAYYEFSHRPRITEVCDVILTNCYPYWEGCPIEYSLPHMQSMFNSAKDAGQGKRVIITETGWPSEGGSLKGAVATNENAMKYFIESQNWSKFNDIEIFYFSSFDESWKVGPEGAVGAYWGLWDKNEKLKF</sequence>
<evidence type="ECO:0000256" key="13">
    <source>
        <dbReference type="ARBA" id="ARBA00037649"/>
    </source>
</evidence>
<gene>
    <name evidence="16" type="ORF">GCM10022389_15190</name>
</gene>
<dbReference type="RefSeq" id="WP_344816131.1">
    <property type="nucleotide sequence ID" value="NZ_BAABCT010000003.1"/>
</dbReference>
<evidence type="ECO:0000256" key="15">
    <source>
        <dbReference type="ARBA" id="ARBA00043078"/>
    </source>
</evidence>
<keyword evidence="9" id="KW-0325">Glycoprotein</keyword>
<reference evidence="17" key="1">
    <citation type="journal article" date="2019" name="Int. J. Syst. Evol. Microbiol.">
        <title>The Global Catalogue of Microorganisms (GCM) 10K type strain sequencing project: providing services to taxonomists for standard genome sequencing and annotation.</title>
        <authorList>
            <consortium name="The Broad Institute Genomics Platform"/>
            <consortium name="The Broad Institute Genome Sequencing Center for Infectious Disease"/>
            <person name="Wu L."/>
            <person name="Ma J."/>
        </authorList>
    </citation>
    <scope>NUCLEOTIDE SEQUENCE [LARGE SCALE GENOMIC DNA]</scope>
    <source>
        <strain evidence="17">JCM 17069</strain>
    </source>
</reference>
<dbReference type="InterPro" id="IPR050732">
    <property type="entry name" value="Beta-glucan_modifiers"/>
</dbReference>